<feature type="region of interest" description="Disordered" evidence="1">
    <location>
        <begin position="1146"/>
        <end position="1292"/>
    </location>
</feature>
<evidence type="ECO:0000256" key="1">
    <source>
        <dbReference type="SAM" id="MobiDB-lite"/>
    </source>
</evidence>
<reference evidence="3" key="2">
    <citation type="submission" date="2020-10" db="UniProtKB">
        <authorList>
            <consortium name="WormBaseParasite"/>
        </authorList>
    </citation>
    <scope>IDENTIFICATION</scope>
</reference>
<dbReference type="Proteomes" id="UP000492821">
    <property type="component" value="Unassembled WGS sequence"/>
</dbReference>
<feature type="compositionally biased region" description="Pro residues" evidence="1">
    <location>
        <begin position="997"/>
        <end position="1011"/>
    </location>
</feature>
<feature type="compositionally biased region" description="Low complexity" evidence="1">
    <location>
        <begin position="1168"/>
        <end position="1179"/>
    </location>
</feature>
<feature type="compositionally biased region" description="Basic residues" evidence="1">
    <location>
        <begin position="861"/>
        <end position="877"/>
    </location>
</feature>
<dbReference type="WBParaSite" id="Pan_g4509.t1">
    <property type="protein sequence ID" value="Pan_g4509.t1"/>
    <property type="gene ID" value="Pan_g4509"/>
</dbReference>
<feature type="compositionally biased region" description="Polar residues" evidence="1">
    <location>
        <begin position="940"/>
        <end position="964"/>
    </location>
</feature>
<name>A0A7E4VX54_PANRE</name>
<feature type="compositionally biased region" description="Polar residues" evidence="1">
    <location>
        <begin position="878"/>
        <end position="913"/>
    </location>
</feature>
<feature type="compositionally biased region" description="Low complexity" evidence="1">
    <location>
        <begin position="315"/>
        <end position="328"/>
    </location>
</feature>
<feature type="compositionally biased region" description="Polar residues" evidence="1">
    <location>
        <begin position="1209"/>
        <end position="1218"/>
    </location>
</feature>
<feature type="compositionally biased region" description="Polar residues" evidence="1">
    <location>
        <begin position="350"/>
        <end position="372"/>
    </location>
</feature>
<evidence type="ECO:0000313" key="2">
    <source>
        <dbReference type="Proteomes" id="UP000492821"/>
    </source>
</evidence>
<feature type="region of interest" description="Disordered" evidence="1">
    <location>
        <begin position="18"/>
        <end position="100"/>
    </location>
</feature>
<feature type="compositionally biased region" description="Low complexity" evidence="1">
    <location>
        <begin position="1189"/>
        <end position="1206"/>
    </location>
</feature>
<feature type="compositionally biased region" description="Polar residues" evidence="1">
    <location>
        <begin position="1052"/>
        <end position="1070"/>
    </location>
</feature>
<feature type="region of interest" description="Disordered" evidence="1">
    <location>
        <begin position="1515"/>
        <end position="1538"/>
    </location>
</feature>
<feature type="compositionally biased region" description="Basic residues" evidence="1">
    <location>
        <begin position="1256"/>
        <end position="1265"/>
    </location>
</feature>
<feature type="compositionally biased region" description="Low complexity" evidence="1">
    <location>
        <begin position="180"/>
        <end position="198"/>
    </location>
</feature>
<feature type="compositionally biased region" description="Polar residues" evidence="1">
    <location>
        <begin position="284"/>
        <end position="302"/>
    </location>
</feature>
<feature type="compositionally biased region" description="Polar residues" evidence="1">
    <location>
        <begin position="1016"/>
        <end position="1025"/>
    </location>
</feature>
<evidence type="ECO:0000313" key="3">
    <source>
        <dbReference type="WBParaSite" id="Pan_g4509.t1"/>
    </source>
</evidence>
<feature type="compositionally biased region" description="Polar residues" evidence="1">
    <location>
        <begin position="1274"/>
        <end position="1292"/>
    </location>
</feature>
<feature type="region of interest" description="Disordered" evidence="1">
    <location>
        <begin position="284"/>
        <end position="330"/>
    </location>
</feature>
<feature type="compositionally biased region" description="Polar residues" evidence="1">
    <location>
        <begin position="33"/>
        <end position="43"/>
    </location>
</feature>
<feature type="compositionally biased region" description="Polar residues" evidence="1">
    <location>
        <begin position="135"/>
        <end position="153"/>
    </location>
</feature>
<proteinExistence type="predicted"/>
<feature type="region of interest" description="Disordered" evidence="1">
    <location>
        <begin position="417"/>
        <end position="575"/>
    </location>
</feature>
<feature type="compositionally biased region" description="Basic residues" evidence="1">
    <location>
        <begin position="156"/>
        <end position="175"/>
    </location>
</feature>
<feature type="region of interest" description="Disordered" evidence="1">
    <location>
        <begin position="843"/>
        <end position="1077"/>
    </location>
</feature>
<sequence>MHELNGSGQCLLQQASSFQPNLRSQKVTDEQVILSQDTAGTSRQCDKALGSTTTDPAIAQPVQPVFSSSTNPAPLVSSNPDSQPQSQFPTDVTNRHNSTEDEAAARAFQMRLQAKPNAYNTIIHGADIPKRSSSRKPNTGQRKAIPTSSDAATKSSPRKPKPRLSPRGTAPKRQRSGTVTAKNSTPSTSKSPSRPPATKLKKQNTNKDVRNPLYISIDPENGTTVPVQQKAKKILHRKVAGHVNAVLSKAICGVDVIDVTASPSISNTDTTSLDNSSISVSEQCGFSEATTSSPISNLSTTLTEDDKGADKEPAAESAVSSVQSAEEPMQYEDNDTLTYENPVANALSVLTPSGSSRRVPEQQEQGPSQTTEAAVAQPSVKGSSGVETIKQLMAIVNFADDWRLQVVDKDAYTEKCPDGSFSHIAGVSDWPVDVEPDLPGLYKPETDDEDEDDLDDSKAPTRVNSRASVEMVEPEVPDDSSVEILSAKKESLSDEEVWTSNESSSDEESDSTPYCSDREYSPVSYLSDCDSPVQYLSDSDEESETPADAADKESETAADVAEEEGETAADVADGETASVICLSDEEEESSDEEVTRATCRNYIKRWMPNPFETKWYKQAKFIPRQPPKTGRVVIGNPGELPTFRPIEDVPVPSPPKQNIVKPWKDALPPYYLKMAKKYETAVNDAHVRLRERTEDFHWKEYTNASLRKYDVFWKHLVIRRRPMKYVSDHATRRQIISKYREEHRIRRRAEYVMNYFKKLREVRIERILTFLRKQKKLYLNEKLKESREKYKKTFWRRYLHRRMWRLEPVARFKAFMMTIAPANVLEEDWDEKQCCLSPTKKKKAAANGEIDPEAPQTSNPTKKKGSAGGKKVRKSGTKKSTASRNLTVEPCPQSTAAPSTATESVSTVPSTSDAPAPKRARQSQQPAPEDLILHRVIPGPSSQFANKTLPTESNNASVPESASSDAAEKRYPARSRIMKKLTYPSEDDAQAARVPTPVKPPTPIAVTPPPLEDISTDNILPTSKRSVARVTRAMIRNSATNTPSKDPGLTNGDASDSVNATPGCLTTTPVKSVPEGEENVAVSTATRAVLQNPTSGNITSVESEPQCKETVVEPPKTLYPCLKSVVAVKPRLPPQLPQVKAVQKAAAIQPTGQPKPAATVSADKPRDQSQSVKVNKSSVAPRTTLSNKPATTPAQAPITTTNPTPAVNGVSNEASGQETAPVPEQSPMKTVRPMPIVKDKVASKTPSTKLPGQKPAVKKLKRKIKPPSAVNGEPSASTTQLPQNNGSPTSAQHATVVPTAVPMPTSNAIPIVPDEPNGIVPLPTTETTATVQVEIPTAADQPPTLMVTGIPTLLTLPPGCTMSSEEYMMKLFDDLLTEFTQDGVQKSPDLVTKHLESVMVTFGNEVTSLHYVKLRHSITTDWMKIKYPLDFCVTQEDIEAGIVLSVDEAQNAVNYICSLNGANLPTAHTKYQELRDKYKTDWKRVTFPPPEYFDRSLPGSSTGFAGYVSIRSQHSTPVKNGQNGLSASNSSNNSPLTEAYKRNLRVIVPTPPKKQRVEAAPAEAQKAYNRAIADLRNAVFNEKK</sequence>
<feature type="compositionally biased region" description="Polar residues" evidence="1">
    <location>
        <begin position="65"/>
        <end position="92"/>
    </location>
</feature>
<protein>
    <submittedName>
        <fullName evidence="3">PHD-type domain-containing protein</fullName>
    </submittedName>
</protein>
<feature type="compositionally biased region" description="Low complexity" evidence="1">
    <location>
        <begin position="1520"/>
        <end position="1534"/>
    </location>
</feature>
<organism evidence="2 3">
    <name type="scientific">Panagrellus redivivus</name>
    <name type="common">Microworm</name>
    <dbReference type="NCBI Taxonomy" id="6233"/>
    <lineage>
        <taxon>Eukaryota</taxon>
        <taxon>Metazoa</taxon>
        <taxon>Ecdysozoa</taxon>
        <taxon>Nematoda</taxon>
        <taxon>Chromadorea</taxon>
        <taxon>Rhabditida</taxon>
        <taxon>Tylenchina</taxon>
        <taxon>Panagrolaimomorpha</taxon>
        <taxon>Panagrolaimoidea</taxon>
        <taxon>Panagrolaimidae</taxon>
        <taxon>Panagrellus</taxon>
    </lineage>
</organism>
<reference evidence="2" key="1">
    <citation type="journal article" date="2013" name="Genetics">
        <title>The draft genome and transcriptome of Panagrellus redivivus are shaped by the harsh demands of a free-living lifestyle.</title>
        <authorList>
            <person name="Srinivasan J."/>
            <person name="Dillman A.R."/>
            <person name="Macchietto M.G."/>
            <person name="Heikkinen L."/>
            <person name="Lakso M."/>
            <person name="Fracchia K.M."/>
            <person name="Antoshechkin I."/>
            <person name="Mortazavi A."/>
            <person name="Wong G."/>
            <person name="Sternberg P.W."/>
        </authorList>
    </citation>
    <scope>NUCLEOTIDE SEQUENCE [LARGE SCALE GENOMIC DNA]</scope>
    <source>
        <strain evidence="2">MT8872</strain>
    </source>
</reference>
<feature type="region of interest" description="Disordered" evidence="1">
    <location>
        <begin position="121"/>
        <end position="217"/>
    </location>
</feature>
<feature type="compositionally biased region" description="Basic and acidic residues" evidence="1">
    <location>
        <begin position="304"/>
        <end position="314"/>
    </location>
</feature>
<keyword evidence="2" id="KW-1185">Reference proteome</keyword>
<feature type="compositionally biased region" description="Acidic residues" evidence="1">
    <location>
        <begin position="472"/>
        <end position="481"/>
    </location>
</feature>
<feature type="compositionally biased region" description="Acidic residues" evidence="1">
    <location>
        <begin position="446"/>
        <end position="455"/>
    </location>
</feature>
<accession>A0A7E4VX54</accession>
<feature type="region of interest" description="Disordered" evidence="1">
    <location>
        <begin position="350"/>
        <end position="383"/>
    </location>
</feature>